<feature type="compositionally biased region" description="Low complexity" evidence="1">
    <location>
        <begin position="650"/>
        <end position="660"/>
    </location>
</feature>
<dbReference type="RefSeq" id="XP_019734236.1">
    <property type="nucleotide sequence ID" value="XM_019878677.1"/>
</dbReference>
<dbReference type="PANTHER" id="PTHR48484:SF1">
    <property type="entry name" value="DENTIN SIALOPHOSPHOPROTEIN"/>
    <property type="match status" value="1"/>
</dbReference>
<dbReference type="GeneID" id="109521056"/>
<dbReference type="Ensembl" id="ENSHCOT00000003576.1">
    <property type="protein sequence ID" value="ENSHCOP00000021464.1"/>
    <property type="gene ID" value="ENSHCOG00000008315.1"/>
</dbReference>
<feature type="region of interest" description="Disordered" evidence="1">
    <location>
        <begin position="940"/>
        <end position="959"/>
    </location>
</feature>
<dbReference type="GO" id="GO:0042609">
    <property type="term" value="F:CD4 receptor binding"/>
    <property type="evidence" value="ECO:0007669"/>
    <property type="project" value="TreeGrafter"/>
</dbReference>
<evidence type="ECO:0000313" key="4">
    <source>
        <dbReference type="Proteomes" id="UP000264820"/>
    </source>
</evidence>
<dbReference type="PANTHER" id="PTHR48484">
    <property type="entry name" value="PRO-INTERLEUKIN-16"/>
    <property type="match status" value="1"/>
</dbReference>
<protein>
    <submittedName>
        <fullName evidence="3">Uncharacterized LOC109521056</fullName>
    </submittedName>
</protein>
<dbReference type="AlphaFoldDB" id="A0A3Q2XP39"/>
<feature type="compositionally biased region" description="Acidic residues" evidence="1">
    <location>
        <begin position="737"/>
        <end position="759"/>
    </location>
</feature>
<dbReference type="GO" id="GO:0005125">
    <property type="term" value="F:cytokine activity"/>
    <property type="evidence" value="ECO:0007669"/>
    <property type="project" value="InterPro"/>
</dbReference>
<dbReference type="InterPro" id="IPR036034">
    <property type="entry name" value="PDZ_sf"/>
</dbReference>
<evidence type="ECO:0000256" key="1">
    <source>
        <dbReference type="SAM" id="MobiDB-lite"/>
    </source>
</evidence>
<dbReference type="SUPFAM" id="SSF50156">
    <property type="entry name" value="PDZ domain-like"/>
    <property type="match status" value="2"/>
</dbReference>
<feature type="region of interest" description="Disordered" evidence="1">
    <location>
        <begin position="492"/>
        <end position="511"/>
    </location>
</feature>
<sequence length="1057" mass="115841">MDVFLLHAPVTEYTNQRSLACLTVRSANSLSGSLPRRPGVRKDRASSAAVVSRDVEVKERETKTGFNCSSKRARSIDGQDFRARAMSGYQAWTVSCKGWNENKVLSGSTISSNRTQNEKIDKKPTDFGINRGRNPNPAFENRNGTGGEWRQNLPSRSRSVDWKSGASSPDRETRRSNIAALLCDENKESGRDTEGLRASSTSSFQTYNSAGVSSTSQNNPKTSRLKSAPEVISDTIETGSFGTKRGQSILERIEKLFGPSRTEDFSKVRDFSSLERNWSYGRGGAKVRHRSVISSLPSSCDGETGDFTSTLLDTKTGGSVTSPCPRTRARLPEGQWEERIYGRYSDHGGVSAVIGSIETMSLDRARSRNTRARQIRSDRAAGSKALSQKTSFSGLSETNRIIGTQWEKYMLDKGKTAAELELKVYEDVFEPNLNINGVGWRVHPNTYSPSVSVRNKINQFEALTQKTQAFAKGQNMMARRAFSVPTRLNTAHDGLKSESEKTSGILGDKSMGLRGLGETDRQAEAKVGQLKSQPQRSLSVDEIGQRSAGDLTKMEGANMDRVYKYTDVGNYSRFKHTVGSPLKEVRHLYIDEPDSCIVSRDKDRRTNNTESSILLSSSDPEPRPYAELSGIKKAKSPVIILAVTDDDKTPTNSPNHSPSTSPIPPPNNGPQLPMTENTKATKNPERELPTPVQPLCASSHSKFFPDITDSDSKGKKNVLDLDSWVAGFKAWKQDEAFDKDDDDDDDTEKDDDSYSDSDSGESSVTITSNMSLSDRRSFSLSLAELCHFTGADSESENDIDEIPAMGRRSASLSSEVSALSYVSVLPSEELDKLLEDVRSLGDSNLQDDVHVVVLHKEVAVGLGFSIAGGVDQNKPVSVHKVFPTGVAAQEGSIREGDQVLSINGTALGSHTHWEALRVLRRAKTREMGVVVLRRGDVRSISKGDEGQTEEPMPTQTSETGQCIRVHLEKKSRDLGFSLEGGFGLGDKPLTIKKIFQGGPVDKISPGDEVMEIEGVSMVGMRRLEAWALIRGLPSGPVDVVIHRPHKTSEPKGLQKQI</sequence>
<feature type="compositionally biased region" description="Polar residues" evidence="1">
    <location>
        <begin position="198"/>
        <end position="222"/>
    </location>
</feature>
<evidence type="ECO:0000259" key="2">
    <source>
        <dbReference type="PROSITE" id="PS50106"/>
    </source>
</evidence>
<dbReference type="KEGG" id="hcq:109521056"/>
<reference evidence="3" key="1">
    <citation type="submission" date="2025-05" db="UniProtKB">
        <authorList>
            <consortium name="Ensembl"/>
        </authorList>
    </citation>
    <scope>IDENTIFICATION</scope>
</reference>
<dbReference type="GeneTree" id="ENSGT00940000156178"/>
<dbReference type="Pfam" id="PF00595">
    <property type="entry name" value="PDZ"/>
    <property type="match status" value="2"/>
</dbReference>
<evidence type="ECO:0000313" key="3">
    <source>
        <dbReference type="Ensembl" id="ENSHCOP00000006500.1"/>
    </source>
</evidence>
<feature type="domain" description="PDZ" evidence="2">
    <location>
        <begin position="964"/>
        <end position="1030"/>
    </location>
</feature>
<dbReference type="RefSeq" id="XP_019734235.1">
    <property type="nucleotide sequence ID" value="XM_019878676.1"/>
</dbReference>
<dbReference type="RefSeq" id="XP_019734237.1">
    <property type="nucleotide sequence ID" value="XM_019878678.1"/>
</dbReference>
<dbReference type="InterPro" id="IPR055287">
    <property type="entry name" value="IL-16-like"/>
</dbReference>
<dbReference type="PROSITE" id="PS50106">
    <property type="entry name" value="PDZ"/>
    <property type="match status" value="2"/>
</dbReference>
<dbReference type="RefSeq" id="XP_019734234.1">
    <property type="nucleotide sequence ID" value="XM_019878675.1"/>
</dbReference>
<name>A0A3Q2XP39_HIPCM</name>
<feature type="compositionally biased region" description="Basic and acidic residues" evidence="1">
    <location>
        <begin position="116"/>
        <end position="125"/>
    </location>
</feature>
<feature type="region of interest" description="Disordered" evidence="1">
    <location>
        <begin position="736"/>
        <end position="768"/>
    </location>
</feature>
<organism evidence="3 4">
    <name type="scientific">Hippocampus comes</name>
    <name type="common">Tiger tail seahorse</name>
    <dbReference type="NCBI Taxonomy" id="109280"/>
    <lineage>
        <taxon>Eukaryota</taxon>
        <taxon>Metazoa</taxon>
        <taxon>Chordata</taxon>
        <taxon>Craniata</taxon>
        <taxon>Vertebrata</taxon>
        <taxon>Euteleostomi</taxon>
        <taxon>Actinopterygii</taxon>
        <taxon>Neopterygii</taxon>
        <taxon>Teleostei</taxon>
        <taxon>Neoteleostei</taxon>
        <taxon>Acanthomorphata</taxon>
        <taxon>Syngnathiaria</taxon>
        <taxon>Syngnathiformes</taxon>
        <taxon>Syngnathoidei</taxon>
        <taxon>Syngnathidae</taxon>
        <taxon>Hippocampus</taxon>
    </lineage>
</organism>
<dbReference type="Ensembl" id="ENSHCOT00000003570.1">
    <property type="protein sequence ID" value="ENSHCOP00000006500.1"/>
    <property type="gene ID" value="ENSHCOG00000008315.1"/>
</dbReference>
<dbReference type="Proteomes" id="UP000264820">
    <property type="component" value="Unplaced"/>
</dbReference>
<feature type="domain" description="PDZ" evidence="2">
    <location>
        <begin position="851"/>
        <end position="922"/>
    </location>
</feature>
<dbReference type="GO" id="GO:0030595">
    <property type="term" value="P:leukocyte chemotaxis"/>
    <property type="evidence" value="ECO:0007669"/>
    <property type="project" value="TreeGrafter"/>
</dbReference>
<dbReference type="InterPro" id="IPR001478">
    <property type="entry name" value="PDZ"/>
</dbReference>
<dbReference type="CDD" id="cd06762">
    <property type="entry name" value="PDZ6_PDZD2-PDZ3_hPro-IL-16-like"/>
    <property type="match status" value="1"/>
</dbReference>
<feature type="region of interest" description="Disordered" evidence="1">
    <location>
        <begin position="110"/>
        <end position="228"/>
    </location>
</feature>
<dbReference type="Gene3D" id="2.30.42.10">
    <property type="match status" value="2"/>
</dbReference>
<keyword evidence="4" id="KW-1185">Reference proteome</keyword>
<accession>A0A3Q2XP39</accession>
<feature type="region of interest" description="Disordered" evidence="1">
    <location>
        <begin position="600"/>
        <end position="630"/>
    </location>
</feature>
<proteinExistence type="predicted"/>
<dbReference type="OrthoDB" id="42382at2759"/>
<dbReference type="GO" id="GO:0050930">
    <property type="term" value="P:induction of positive chemotaxis"/>
    <property type="evidence" value="ECO:0007669"/>
    <property type="project" value="InterPro"/>
</dbReference>
<dbReference type="STRING" id="109280.ENSHCOP00000006500"/>
<feature type="compositionally biased region" description="Basic and acidic residues" evidence="1">
    <location>
        <begin position="184"/>
        <end position="195"/>
    </location>
</feature>
<feature type="region of interest" description="Disordered" evidence="1">
    <location>
        <begin position="645"/>
        <end position="697"/>
    </location>
</feature>
<feature type="compositionally biased region" description="Polar residues" evidence="1">
    <location>
        <begin position="608"/>
        <end position="619"/>
    </location>
</feature>
<dbReference type="SMART" id="SM00228">
    <property type="entry name" value="PDZ"/>
    <property type="match status" value="2"/>
</dbReference>